<protein>
    <recommendedName>
        <fullName evidence="5">LPXTG-motif cell wall-anchored protein</fullName>
    </recommendedName>
</protein>
<keyword evidence="1" id="KW-0472">Membrane</keyword>
<feature type="transmembrane region" description="Helical" evidence="1">
    <location>
        <begin position="158"/>
        <end position="180"/>
    </location>
</feature>
<keyword evidence="4" id="KW-1185">Reference proteome</keyword>
<name>A0A0M2H9M8_MICTR</name>
<keyword evidence="1" id="KW-1133">Transmembrane helix</keyword>
<proteinExistence type="predicted"/>
<reference evidence="3 4" key="1">
    <citation type="submission" date="2015-02" db="EMBL/GenBank/DDBJ databases">
        <title>Draft genome sequences of ten Microbacterium spp. with emphasis on heavy metal contaminated environments.</title>
        <authorList>
            <person name="Corretto E."/>
        </authorList>
    </citation>
    <scope>NUCLEOTIDE SEQUENCE [LARGE SCALE GENOMIC DNA]</scope>
    <source>
        <strain evidence="3 4">DSM 8608</strain>
    </source>
</reference>
<dbReference type="RefSeq" id="WP_052676896.1">
    <property type="nucleotide sequence ID" value="NZ_JYJA01000039.1"/>
</dbReference>
<sequence length="190" mass="18189">MKRHIFRAAAVALLAAALTTLPLAANASTYPPAGSGTVSSSTVVPGGTVTFSVANDIFEPGEPVTVTLTGENASGASLAFVKFAVQTKTLGVLEANAQGGLDPISIRFPADASGPYTITAISPSAGGGVSATVTAAAAGSGAGGGVLPATGSDSASLLGVWIGGGALVLAGGALAVVAAVRRNSRARVTA</sequence>
<dbReference type="EMBL" id="JYJA01000039">
    <property type="protein sequence ID" value="KJL40814.1"/>
    <property type="molecule type" value="Genomic_DNA"/>
</dbReference>
<evidence type="ECO:0000313" key="4">
    <source>
        <dbReference type="Proteomes" id="UP000034098"/>
    </source>
</evidence>
<organism evidence="3 4">
    <name type="scientific">Microbacterium trichothecenolyticum</name>
    <name type="common">Aureobacterium trichothecenolyticum</name>
    <dbReference type="NCBI Taxonomy" id="69370"/>
    <lineage>
        <taxon>Bacteria</taxon>
        <taxon>Bacillati</taxon>
        <taxon>Actinomycetota</taxon>
        <taxon>Actinomycetes</taxon>
        <taxon>Micrococcales</taxon>
        <taxon>Microbacteriaceae</taxon>
        <taxon>Microbacterium</taxon>
    </lineage>
</organism>
<evidence type="ECO:0000256" key="2">
    <source>
        <dbReference type="SAM" id="SignalP"/>
    </source>
</evidence>
<keyword evidence="1" id="KW-0812">Transmembrane</keyword>
<evidence type="ECO:0000313" key="3">
    <source>
        <dbReference type="EMBL" id="KJL40814.1"/>
    </source>
</evidence>
<evidence type="ECO:0008006" key="5">
    <source>
        <dbReference type="Google" id="ProtNLM"/>
    </source>
</evidence>
<dbReference type="AlphaFoldDB" id="A0A0M2H9M8"/>
<dbReference type="OrthoDB" id="5084061at2"/>
<feature type="chain" id="PRO_5018159267" description="LPXTG-motif cell wall-anchored protein" evidence="2">
    <location>
        <begin position="28"/>
        <end position="190"/>
    </location>
</feature>
<evidence type="ECO:0000256" key="1">
    <source>
        <dbReference type="SAM" id="Phobius"/>
    </source>
</evidence>
<keyword evidence="2" id="KW-0732">Signal</keyword>
<accession>A0A0M2H9M8</accession>
<comment type="caution">
    <text evidence="3">The sequence shown here is derived from an EMBL/GenBank/DDBJ whole genome shotgun (WGS) entry which is preliminary data.</text>
</comment>
<dbReference type="Proteomes" id="UP000034098">
    <property type="component" value="Unassembled WGS sequence"/>
</dbReference>
<gene>
    <name evidence="3" type="ORF">RS82_03430</name>
</gene>
<feature type="signal peptide" evidence="2">
    <location>
        <begin position="1"/>
        <end position="27"/>
    </location>
</feature>
<dbReference type="PATRIC" id="fig|69370.6.peg.3494"/>